<reference evidence="2" key="1">
    <citation type="submission" date="2021-03" db="EMBL/GenBank/DDBJ databases">
        <title>Molecular epidemiology and mechanisms of colistin and carbapenem resistance in Enterobacteriaceae from clinical isolates, the environment and porcine samples in Pretoria, South Africa.</title>
        <authorList>
            <person name="Bogoshi D."/>
            <person name="Mbelle N.M."/>
            <person name="Naidoo V."/>
            <person name="Osei Sekyere J."/>
        </authorList>
    </citation>
    <scope>NUCLEOTIDE SEQUENCE</scope>
    <source>
        <strain evidence="2">ESB009</strain>
    </source>
</reference>
<evidence type="ECO:0000313" key="2">
    <source>
        <dbReference type="EMBL" id="MBO1919799.1"/>
    </source>
</evidence>
<accession>A0A939NBZ2</accession>
<feature type="domain" description="Thioester reductase (TE)" evidence="1">
    <location>
        <begin position="2"/>
        <end position="100"/>
    </location>
</feature>
<dbReference type="InterPro" id="IPR036291">
    <property type="entry name" value="NAD(P)-bd_dom_sf"/>
</dbReference>
<name>A0A939NBZ2_STAXY</name>
<sequence>MASETYESLSQNIDMIVNAAANVSHFATTDASYGANVGGIEQLIQFAKYNQPKEIHHMSTISIASGKVDDKAQLTFSEHDLDLGQVMNNVYLDTKIEAEKY</sequence>
<protein>
    <submittedName>
        <fullName evidence="2">SDR family oxidoreductase</fullName>
    </submittedName>
</protein>
<dbReference type="Gene3D" id="3.40.50.720">
    <property type="entry name" value="NAD(P)-binding Rossmann-like Domain"/>
    <property type="match status" value="1"/>
</dbReference>
<dbReference type="SUPFAM" id="SSF51735">
    <property type="entry name" value="NAD(P)-binding Rossmann-fold domains"/>
    <property type="match status" value="1"/>
</dbReference>
<organism evidence="2">
    <name type="scientific">Staphylococcus xylosus</name>
    <dbReference type="NCBI Taxonomy" id="1288"/>
    <lineage>
        <taxon>Bacteria</taxon>
        <taxon>Bacillati</taxon>
        <taxon>Bacillota</taxon>
        <taxon>Bacilli</taxon>
        <taxon>Bacillales</taxon>
        <taxon>Staphylococcaceae</taxon>
        <taxon>Staphylococcus</taxon>
    </lineage>
</organism>
<proteinExistence type="predicted"/>
<dbReference type="InterPro" id="IPR013120">
    <property type="entry name" value="FAR_NAD-bd"/>
</dbReference>
<gene>
    <name evidence="2" type="ORF">J4710_02600</name>
</gene>
<dbReference type="Pfam" id="PF07993">
    <property type="entry name" value="NAD_binding_4"/>
    <property type="match status" value="1"/>
</dbReference>
<dbReference type="AlphaFoldDB" id="A0A939NBZ2"/>
<evidence type="ECO:0000259" key="1">
    <source>
        <dbReference type="Pfam" id="PF07993"/>
    </source>
</evidence>
<dbReference type="EMBL" id="JAGETT010000010">
    <property type="protein sequence ID" value="MBO1919799.1"/>
    <property type="molecule type" value="Genomic_DNA"/>
</dbReference>
<comment type="caution">
    <text evidence="2">The sequence shown here is derived from an EMBL/GenBank/DDBJ whole genome shotgun (WGS) entry which is preliminary data.</text>
</comment>